<dbReference type="GO" id="GO:0048646">
    <property type="term" value="P:anatomical structure formation involved in morphogenesis"/>
    <property type="evidence" value="ECO:0007669"/>
    <property type="project" value="UniProtKB-ARBA"/>
</dbReference>
<dbReference type="Proteomes" id="UP000746747">
    <property type="component" value="Unassembled WGS sequence"/>
</dbReference>
<dbReference type="PANTHER" id="PTHR23233:SF84">
    <property type="entry name" value="FI23031P1"/>
    <property type="match status" value="1"/>
</dbReference>
<protein>
    <recommendedName>
        <fullName evidence="12">C2H2-type domain-containing protein</fullName>
    </recommendedName>
</protein>
<dbReference type="GO" id="GO:0009791">
    <property type="term" value="P:post-embryonic development"/>
    <property type="evidence" value="ECO:0007669"/>
    <property type="project" value="UniProtKB-ARBA"/>
</dbReference>
<dbReference type="GO" id="GO:0001708">
    <property type="term" value="P:cell fate specification"/>
    <property type="evidence" value="ECO:0007669"/>
    <property type="project" value="UniProtKB-ARBA"/>
</dbReference>
<dbReference type="FunFam" id="3.30.160.60:FF:002381">
    <property type="entry name" value="Putative spalt protein"/>
    <property type="match status" value="1"/>
</dbReference>
<keyword evidence="8" id="KW-0539">Nucleus</keyword>
<evidence type="ECO:0000256" key="9">
    <source>
        <dbReference type="ARBA" id="ARBA00038474"/>
    </source>
</evidence>
<evidence type="ECO:0000256" key="10">
    <source>
        <dbReference type="PROSITE-ProRule" id="PRU00042"/>
    </source>
</evidence>
<feature type="compositionally biased region" description="Low complexity" evidence="11">
    <location>
        <begin position="623"/>
        <end position="636"/>
    </location>
</feature>
<feature type="domain" description="C2H2-type" evidence="12">
    <location>
        <begin position="286"/>
        <end position="313"/>
    </location>
</feature>
<evidence type="ECO:0000313" key="13">
    <source>
        <dbReference type="EMBL" id="CAG9530489.1"/>
    </source>
</evidence>
<dbReference type="PANTHER" id="PTHR23233">
    <property type="entry name" value="SAL-LIKE PROTEIN"/>
    <property type="match status" value="1"/>
</dbReference>
<feature type="region of interest" description="Disordered" evidence="11">
    <location>
        <begin position="328"/>
        <end position="350"/>
    </location>
</feature>
<feature type="domain" description="C2H2-type" evidence="12">
    <location>
        <begin position="536"/>
        <end position="564"/>
    </location>
</feature>
<dbReference type="InterPro" id="IPR013087">
    <property type="entry name" value="Znf_C2H2_type"/>
</dbReference>
<reference evidence="13" key="1">
    <citation type="submission" date="2021-09" db="EMBL/GenBank/DDBJ databases">
        <authorList>
            <consortium name="Pathogen Informatics"/>
        </authorList>
    </citation>
    <scope>NUCLEOTIDE SEQUENCE</scope>
</reference>
<dbReference type="SMART" id="SM00355">
    <property type="entry name" value="ZnF_C2H2"/>
    <property type="match status" value="8"/>
</dbReference>
<dbReference type="AlphaFoldDB" id="A0A8J2PW15"/>
<proteinExistence type="inferred from homology"/>
<evidence type="ECO:0000256" key="2">
    <source>
        <dbReference type="ARBA" id="ARBA00022723"/>
    </source>
</evidence>
<dbReference type="GO" id="GO:0048513">
    <property type="term" value="P:animal organ development"/>
    <property type="evidence" value="ECO:0007669"/>
    <property type="project" value="UniProtKB-ARBA"/>
</dbReference>
<dbReference type="GO" id="GO:0061061">
    <property type="term" value="P:muscle structure development"/>
    <property type="evidence" value="ECO:0007669"/>
    <property type="project" value="UniProtKB-ARBA"/>
</dbReference>
<evidence type="ECO:0000256" key="5">
    <source>
        <dbReference type="ARBA" id="ARBA00022833"/>
    </source>
</evidence>
<evidence type="ECO:0000256" key="11">
    <source>
        <dbReference type="SAM" id="MobiDB-lite"/>
    </source>
</evidence>
<dbReference type="GO" id="GO:0000981">
    <property type="term" value="F:DNA-binding transcription factor activity, RNA polymerase II-specific"/>
    <property type="evidence" value="ECO:0007669"/>
    <property type="project" value="TreeGrafter"/>
</dbReference>
<keyword evidence="3" id="KW-0677">Repeat</keyword>
<dbReference type="FunFam" id="3.30.160.60:FF:000446">
    <property type="entry name" value="Zinc finger protein"/>
    <property type="match status" value="1"/>
</dbReference>
<keyword evidence="7" id="KW-0804">Transcription</keyword>
<keyword evidence="14" id="KW-1185">Reference proteome</keyword>
<dbReference type="GO" id="GO:0005634">
    <property type="term" value="C:nucleus"/>
    <property type="evidence" value="ECO:0007669"/>
    <property type="project" value="UniProtKB-SubCell"/>
</dbReference>
<feature type="compositionally biased region" description="Pro residues" evidence="11">
    <location>
        <begin position="814"/>
        <end position="825"/>
    </location>
</feature>
<keyword evidence="4 10" id="KW-0863">Zinc-finger</keyword>
<dbReference type="GO" id="GO:0000122">
    <property type="term" value="P:negative regulation of transcription by RNA polymerase II"/>
    <property type="evidence" value="ECO:0007669"/>
    <property type="project" value="UniProtKB-ARBA"/>
</dbReference>
<feature type="domain" description="C2H2-type" evidence="12">
    <location>
        <begin position="246"/>
        <end position="273"/>
    </location>
</feature>
<evidence type="ECO:0000259" key="12">
    <source>
        <dbReference type="PROSITE" id="PS50157"/>
    </source>
</evidence>
<feature type="domain" description="C2H2-type" evidence="12">
    <location>
        <begin position="726"/>
        <end position="753"/>
    </location>
</feature>
<feature type="region of interest" description="Disordered" evidence="11">
    <location>
        <begin position="465"/>
        <end position="489"/>
    </location>
</feature>
<dbReference type="OrthoDB" id="9998363at2759"/>
<feature type="domain" description="C2H2-type" evidence="12">
    <location>
        <begin position="218"/>
        <end position="245"/>
    </location>
</feature>
<accession>A0A8J2PW15</accession>
<dbReference type="FunFam" id="3.30.160.60:FF:000025">
    <property type="entry name" value="Spalt-like transcription factor 1"/>
    <property type="match status" value="1"/>
</dbReference>
<feature type="compositionally biased region" description="Low complexity" evidence="11">
    <location>
        <begin position="341"/>
        <end position="350"/>
    </location>
</feature>
<dbReference type="EMBL" id="CAKAEH010000278">
    <property type="protein sequence ID" value="CAG9530489.1"/>
    <property type="molecule type" value="Genomic_DNA"/>
</dbReference>
<feature type="domain" description="C2H2-type" evidence="12">
    <location>
        <begin position="508"/>
        <end position="535"/>
    </location>
</feature>
<dbReference type="GO" id="GO:0048699">
    <property type="term" value="P:generation of neurons"/>
    <property type="evidence" value="ECO:0007669"/>
    <property type="project" value="UniProtKB-ARBA"/>
</dbReference>
<evidence type="ECO:0000256" key="8">
    <source>
        <dbReference type="ARBA" id="ARBA00023242"/>
    </source>
</evidence>
<evidence type="ECO:0000313" key="14">
    <source>
        <dbReference type="Proteomes" id="UP000746747"/>
    </source>
</evidence>
<feature type="region of interest" description="Disordered" evidence="11">
    <location>
        <begin position="797"/>
        <end position="825"/>
    </location>
</feature>
<feature type="region of interest" description="Disordered" evidence="11">
    <location>
        <begin position="555"/>
        <end position="674"/>
    </location>
</feature>
<keyword evidence="6" id="KW-0805">Transcription regulation</keyword>
<dbReference type="PROSITE" id="PS50157">
    <property type="entry name" value="ZINC_FINGER_C2H2_2"/>
    <property type="match status" value="7"/>
</dbReference>
<evidence type="ECO:0000256" key="1">
    <source>
        <dbReference type="ARBA" id="ARBA00004123"/>
    </source>
</evidence>
<feature type="domain" description="C2H2-type" evidence="12">
    <location>
        <begin position="698"/>
        <end position="725"/>
    </location>
</feature>
<dbReference type="InterPro" id="IPR051565">
    <property type="entry name" value="Sal_C2H2-zinc-finger"/>
</dbReference>
<evidence type="ECO:0000256" key="7">
    <source>
        <dbReference type="ARBA" id="ARBA00023163"/>
    </source>
</evidence>
<dbReference type="Gene3D" id="3.30.160.60">
    <property type="entry name" value="Classic Zinc Finger"/>
    <property type="match status" value="5"/>
</dbReference>
<keyword evidence="5" id="KW-0862">Zinc</keyword>
<dbReference type="Pfam" id="PF00096">
    <property type="entry name" value="zf-C2H2"/>
    <property type="match status" value="4"/>
</dbReference>
<name>A0A8J2PW15_9BILA</name>
<dbReference type="PROSITE" id="PS00028">
    <property type="entry name" value="ZINC_FINGER_C2H2_1"/>
    <property type="match status" value="8"/>
</dbReference>
<gene>
    <name evidence="13" type="ORF">CJOHNSTONI_LOCUS981</name>
</gene>
<dbReference type="SUPFAM" id="SSF57667">
    <property type="entry name" value="beta-beta-alpha zinc fingers"/>
    <property type="match status" value="3"/>
</dbReference>
<organism evidence="13 14">
    <name type="scientific">Cercopithifilaria johnstoni</name>
    <dbReference type="NCBI Taxonomy" id="2874296"/>
    <lineage>
        <taxon>Eukaryota</taxon>
        <taxon>Metazoa</taxon>
        <taxon>Ecdysozoa</taxon>
        <taxon>Nematoda</taxon>
        <taxon>Chromadorea</taxon>
        <taxon>Rhabditida</taxon>
        <taxon>Spirurina</taxon>
        <taxon>Spiruromorpha</taxon>
        <taxon>Filarioidea</taxon>
        <taxon>Onchocercidae</taxon>
        <taxon>Cercopithifilaria</taxon>
    </lineage>
</organism>
<dbReference type="GO" id="GO:0008270">
    <property type="term" value="F:zinc ion binding"/>
    <property type="evidence" value="ECO:0007669"/>
    <property type="project" value="UniProtKB-KW"/>
</dbReference>
<feature type="compositionally biased region" description="Acidic residues" evidence="11">
    <location>
        <begin position="573"/>
        <end position="592"/>
    </location>
</feature>
<sequence>MTKTIRDHRCDLLQRSASTGALEVSTSPDADRGSVPARVQTSYTLVSKSPDAIGSHLSYSDTVPANALASVPPPSTPAPLSRMLFSQFFGTPTATAAVAATAAATVPSTSTAVKDTALDLSNSAPNKQQPQQQQFLPIPAIPQHFIRPPFSFGQFAAAAAATLRPAPHPDLFLNGPSSTPLLNNDDDWEALMEVSTTDESEKIRALVGDKALPTTDPNQCLLCRRVLSCKSALQMHYRTHTGERPFKCKICQRAFTTKGNLKTHMGVHRAKHSFRGLATSTANVHHQCPICQKRFFTAHLFQQHVAQHTSQSTRNGILSPFEVPVASSQNFDHRSEQHHPTSSASTTNGTSSMLQANAANLMLPIKNDLVSTPFMPPFPFFPLSLPRGLSSPIAASSTPQTSLGSIPFAANHQINLKQEEHHHQQQLQHSIKSELLQPPPPATTRPESLPTAPLRLETLPAIFNPFGRLTHPTKDDDEVASTSSSHNGLSLPIMSTALSSANTNDPVSNCTACYQFLPNQVALELHMRTHRDDTPLKCFICGTTYTTKGNLKRHMSSKHQIHYPCSPDGNSNDSDDDDEDSDDDDEEEEEDCASFTHAENEQMDAGESQHGISESTDDNNSPEQQQYQQHQQQQQQQEEEEQQQNVETSDEKPSPTSSISIAAPPPLSSTPNPLDAMQKMWAETEPPPPRQAPILSKHQCGVCFKHFSSSSALQIHMRTHTGDKPFKCEVCNRAFTTRGNLKVHMGTHMWQQSPSRRGRRIFEFGADSILRSELLPAFGLGAEGTLRVGSFDPKVNPLRPDRFGLHPPSSQPAAAPPAPAPPPSPFSVLPFPLPLLPQVNNSGGCTQNQMDTVMWMWKTVCSVCQKICASPQELEKHLKQHLNGTVRTDNANTAKVTPLLQKTE</sequence>
<comment type="subcellular location">
    <subcellularLocation>
        <location evidence="1">Nucleus</location>
    </subcellularLocation>
</comment>
<comment type="caution">
    <text evidence="13">The sequence shown here is derived from an EMBL/GenBank/DDBJ whole genome shotgun (WGS) entry which is preliminary data.</text>
</comment>
<evidence type="ECO:0000256" key="3">
    <source>
        <dbReference type="ARBA" id="ARBA00022737"/>
    </source>
</evidence>
<keyword evidence="2" id="KW-0479">Metal-binding</keyword>
<comment type="similarity">
    <text evidence="9">Belongs to the sal C2H2-type zinc-finger protein family.</text>
</comment>
<feature type="compositionally biased region" description="Polar residues" evidence="11">
    <location>
        <begin position="610"/>
        <end position="622"/>
    </location>
</feature>
<dbReference type="GO" id="GO:0000978">
    <property type="term" value="F:RNA polymerase II cis-regulatory region sequence-specific DNA binding"/>
    <property type="evidence" value="ECO:0007669"/>
    <property type="project" value="TreeGrafter"/>
</dbReference>
<evidence type="ECO:0000256" key="6">
    <source>
        <dbReference type="ARBA" id="ARBA00023015"/>
    </source>
</evidence>
<evidence type="ECO:0000256" key="4">
    <source>
        <dbReference type="ARBA" id="ARBA00022771"/>
    </source>
</evidence>
<dbReference type="FunFam" id="3.30.160.60:FF:000130">
    <property type="entry name" value="Spalt-like transcription factor 4"/>
    <property type="match status" value="1"/>
</dbReference>
<dbReference type="InterPro" id="IPR036236">
    <property type="entry name" value="Znf_C2H2_sf"/>
</dbReference>